<dbReference type="AlphaFoldDB" id="G0MGS5"/>
<evidence type="ECO:0000313" key="1">
    <source>
        <dbReference type="EMBL" id="EGT57904.1"/>
    </source>
</evidence>
<evidence type="ECO:0000313" key="2">
    <source>
        <dbReference type="Proteomes" id="UP000008068"/>
    </source>
</evidence>
<accession>G0MGS5</accession>
<dbReference type="HOGENOM" id="CLU_187884_0_0_1"/>
<protein>
    <recommendedName>
        <fullName evidence="3">Acyl carrier protein</fullName>
    </recommendedName>
</protein>
<dbReference type="eggNOG" id="ENOG502TKZ5">
    <property type="taxonomic scope" value="Eukaryota"/>
</dbReference>
<keyword evidence="2" id="KW-1185">Reference proteome</keyword>
<organism evidence="2">
    <name type="scientific">Caenorhabditis brenneri</name>
    <name type="common">Nematode worm</name>
    <dbReference type="NCBI Taxonomy" id="135651"/>
    <lineage>
        <taxon>Eukaryota</taxon>
        <taxon>Metazoa</taxon>
        <taxon>Ecdysozoa</taxon>
        <taxon>Nematoda</taxon>
        <taxon>Chromadorea</taxon>
        <taxon>Rhabditida</taxon>
        <taxon>Rhabditina</taxon>
        <taxon>Rhabditomorpha</taxon>
        <taxon>Rhabditoidea</taxon>
        <taxon>Rhabditidae</taxon>
        <taxon>Peloderinae</taxon>
        <taxon>Caenorhabditis</taxon>
    </lineage>
</organism>
<proteinExistence type="predicted"/>
<dbReference type="EMBL" id="GL379794">
    <property type="protein sequence ID" value="EGT57904.1"/>
    <property type="molecule type" value="Genomic_DNA"/>
</dbReference>
<dbReference type="Proteomes" id="UP000008068">
    <property type="component" value="Unassembled WGS sequence"/>
</dbReference>
<dbReference type="OMA" id="EYFNTMV"/>
<dbReference type="InParanoid" id="G0MGS5"/>
<gene>
    <name evidence="1" type="ORF">CAEBREN_13337</name>
</gene>
<sequence>MFEEYLTAPTTEGKVKQLIGFLVQQPADDISIDFNFKEVDPDRAEYFNTMVAEALSTYFNVPSEPEDIEGLNTVQDVINRVENA</sequence>
<dbReference type="OrthoDB" id="5803451at2759"/>
<dbReference type="FunCoup" id="G0MGS5">
    <property type="interactions" value="1411"/>
</dbReference>
<name>G0MGS5_CAEBE</name>
<dbReference type="STRING" id="135651.G0MGS5"/>
<reference evidence="2" key="1">
    <citation type="submission" date="2011-07" db="EMBL/GenBank/DDBJ databases">
        <authorList>
            <consortium name="Caenorhabditis brenneri Sequencing and Analysis Consortium"/>
            <person name="Wilson R.K."/>
        </authorList>
    </citation>
    <scope>NUCLEOTIDE SEQUENCE [LARGE SCALE GENOMIC DNA]</scope>
    <source>
        <strain evidence="2">PB2801</strain>
    </source>
</reference>
<evidence type="ECO:0008006" key="3">
    <source>
        <dbReference type="Google" id="ProtNLM"/>
    </source>
</evidence>